<dbReference type="FunFam" id="3.40.30.10:FF:000039">
    <property type="entry name" value="Glutathione S-transferase domain"/>
    <property type="match status" value="1"/>
</dbReference>
<sequence>MSELKLYDYPRSGNCYKVRLLLSMLGLDYARIDTDVLKGETLTAEFKQLNPRGQVPVLLDDDLIVWDSMAILVYLARRYGDRDWLPTDPVAEAGVMQWLAVSENELLYGLARARATLVLGRPFDLAQCQQVGRAGLAVMEGRLAGVDWLAGENVTIADIACYPYVSLASEGEVSVQPYPAVCGWLERIEALPDWVPFLPG</sequence>
<dbReference type="CDD" id="cd03056">
    <property type="entry name" value="GST_N_4"/>
    <property type="match status" value="1"/>
</dbReference>
<keyword evidence="7" id="KW-1185">Reference proteome</keyword>
<dbReference type="InterPro" id="IPR004045">
    <property type="entry name" value="Glutathione_S-Trfase_N"/>
</dbReference>
<dbReference type="Pfam" id="PF00043">
    <property type="entry name" value="GST_C"/>
    <property type="match status" value="1"/>
</dbReference>
<evidence type="ECO:0000313" key="7">
    <source>
        <dbReference type="Proteomes" id="UP000094769"/>
    </source>
</evidence>
<dbReference type="PROSITE" id="PS50404">
    <property type="entry name" value="GST_NTER"/>
    <property type="match status" value="1"/>
</dbReference>
<dbReference type="EMBL" id="MARB01000005">
    <property type="protein sequence ID" value="ODJ88550.1"/>
    <property type="molecule type" value="Genomic_DNA"/>
</dbReference>
<dbReference type="PROSITE" id="PS51354">
    <property type="entry name" value="GLUTAREDOXIN_2"/>
    <property type="match status" value="1"/>
</dbReference>
<dbReference type="Proteomes" id="UP000094769">
    <property type="component" value="Unassembled WGS sequence"/>
</dbReference>
<dbReference type="Gene3D" id="1.20.1050.10">
    <property type="match status" value="1"/>
</dbReference>
<comment type="caution">
    <text evidence="6">The sequence shown here is derived from an EMBL/GenBank/DDBJ whole genome shotgun (WGS) entry which is preliminary data.</text>
</comment>
<evidence type="ECO:0000256" key="2">
    <source>
        <dbReference type="ARBA" id="ARBA00022679"/>
    </source>
</evidence>
<dbReference type="GO" id="GO:0016491">
    <property type="term" value="F:oxidoreductase activity"/>
    <property type="evidence" value="ECO:0007669"/>
    <property type="project" value="UniProtKB-KW"/>
</dbReference>
<dbReference type="InterPro" id="IPR010987">
    <property type="entry name" value="Glutathione-S-Trfase_C-like"/>
</dbReference>
<keyword evidence="6" id="KW-0560">Oxidoreductase</keyword>
<dbReference type="Pfam" id="PF02798">
    <property type="entry name" value="GST_N"/>
    <property type="match status" value="1"/>
</dbReference>
<dbReference type="Gene3D" id="3.40.30.10">
    <property type="entry name" value="Glutaredoxin"/>
    <property type="match status" value="1"/>
</dbReference>
<evidence type="ECO:0000259" key="4">
    <source>
        <dbReference type="PROSITE" id="PS50404"/>
    </source>
</evidence>
<evidence type="ECO:0000259" key="5">
    <source>
        <dbReference type="PROSITE" id="PS50405"/>
    </source>
</evidence>
<reference evidence="6 7" key="1">
    <citation type="submission" date="2016-06" db="EMBL/GenBank/DDBJ databases">
        <title>Genome sequence of endosymbiont of Candidatus Endolucinida thiodiazotropha.</title>
        <authorList>
            <person name="Poehlein A."/>
            <person name="Koenig S."/>
            <person name="Heiden S.E."/>
            <person name="Thuermer A."/>
            <person name="Voget S."/>
            <person name="Daniel R."/>
            <person name="Markert S."/>
            <person name="Gros O."/>
            <person name="Schweder T."/>
        </authorList>
    </citation>
    <scope>NUCLEOTIDE SEQUENCE [LARGE SCALE GENOMIC DNA]</scope>
    <source>
        <strain evidence="6 7">COS</strain>
    </source>
</reference>
<dbReference type="PANTHER" id="PTHR44051:SF2">
    <property type="entry name" value="HYPOTHETICAL GLUTATHIONE S-TRANSFERASE LIKE PROTEIN"/>
    <property type="match status" value="1"/>
</dbReference>
<evidence type="ECO:0000256" key="3">
    <source>
        <dbReference type="RuleBase" id="RU003494"/>
    </source>
</evidence>
<name>A0A7Z0VNF5_9GAMM</name>
<dbReference type="SFLD" id="SFLDS00019">
    <property type="entry name" value="Glutathione_Transferase_(cytos"/>
    <property type="match status" value="1"/>
</dbReference>
<feature type="domain" description="GST N-terminal" evidence="4">
    <location>
        <begin position="2"/>
        <end position="83"/>
    </location>
</feature>
<dbReference type="EC" id="1.8.4.-" evidence="6"/>
<dbReference type="InterPro" id="IPR036282">
    <property type="entry name" value="Glutathione-S-Trfase_C_sf"/>
</dbReference>
<dbReference type="SUPFAM" id="SSF52833">
    <property type="entry name" value="Thioredoxin-like"/>
    <property type="match status" value="1"/>
</dbReference>
<dbReference type="SUPFAM" id="SSF47616">
    <property type="entry name" value="GST C-terminal domain-like"/>
    <property type="match status" value="1"/>
</dbReference>
<keyword evidence="2" id="KW-0808">Transferase</keyword>
<dbReference type="InterPro" id="IPR004046">
    <property type="entry name" value="GST_C"/>
</dbReference>
<comment type="similarity">
    <text evidence="1 3">Belongs to the GST superfamily.</text>
</comment>
<dbReference type="SFLD" id="SFLDG00358">
    <property type="entry name" value="Main_(cytGST)"/>
    <property type="match status" value="1"/>
</dbReference>
<dbReference type="OrthoDB" id="9797500at2"/>
<proteinExistence type="inferred from homology"/>
<dbReference type="InterPro" id="IPR040079">
    <property type="entry name" value="Glutathione_S-Trfase"/>
</dbReference>
<dbReference type="PANTHER" id="PTHR44051">
    <property type="entry name" value="GLUTATHIONE S-TRANSFERASE-RELATED"/>
    <property type="match status" value="1"/>
</dbReference>
<organism evidence="6 7">
    <name type="scientific">Candidatus Thiodiazotropha endolucinida</name>
    <dbReference type="NCBI Taxonomy" id="1655433"/>
    <lineage>
        <taxon>Bacteria</taxon>
        <taxon>Pseudomonadati</taxon>
        <taxon>Pseudomonadota</taxon>
        <taxon>Gammaproteobacteria</taxon>
        <taxon>Chromatiales</taxon>
        <taxon>Sedimenticolaceae</taxon>
        <taxon>Candidatus Thiodiazotropha</taxon>
    </lineage>
</organism>
<evidence type="ECO:0000313" key="6">
    <source>
        <dbReference type="EMBL" id="ODJ88550.1"/>
    </source>
</evidence>
<dbReference type="AlphaFoldDB" id="A0A7Z0VNF5"/>
<dbReference type="SFLD" id="SFLDG01151">
    <property type="entry name" value="Main.2:_Nu-like"/>
    <property type="match status" value="1"/>
</dbReference>
<evidence type="ECO:0000256" key="1">
    <source>
        <dbReference type="ARBA" id="ARBA00007409"/>
    </source>
</evidence>
<protein>
    <submittedName>
        <fullName evidence="6">Disulfide-bond oxidoreductase YfcG</fullName>
        <ecNumber evidence="6">1.8.4.-</ecNumber>
    </submittedName>
</protein>
<dbReference type="PROSITE" id="PS50405">
    <property type="entry name" value="GST_CTER"/>
    <property type="match status" value="1"/>
</dbReference>
<accession>A0A7Z0VNF5</accession>
<dbReference type="RefSeq" id="WP_069121866.1">
    <property type="nucleotide sequence ID" value="NZ_MARB01000005.1"/>
</dbReference>
<dbReference type="InterPro" id="IPR036249">
    <property type="entry name" value="Thioredoxin-like_sf"/>
</dbReference>
<gene>
    <name evidence="6" type="primary">yfcG</name>
    <name evidence="6" type="ORF">CODIS_10960</name>
</gene>
<dbReference type="GO" id="GO:0016740">
    <property type="term" value="F:transferase activity"/>
    <property type="evidence" value="ECO:0007669"/>
    <property type="project" value="UniProtKB-KW"/>
</dbReference>
<feature type="domain" description="GST C-terminal" evidence="5">
    <location>
        <begin position="88"/>
        <end position="200"/>
    </location>
</feature>